<dbReference type="PANTHER" id="PTHR10300:SF14">
    <property type="entry name" value="PROTEIN SARAH"/>
    <property type="match status" value="1"/>
</dbReference>
<dbReference type="GeneID" id="30200780"/>
<evidence type="ECO:0008006" key="4">
    <source>
        <dbReference type="Google" id="ProtNLM"/>
    </source>
</evidence>
<evidence type="ECO:0000313" key="3">
    <source>
        <dbReference type="Proteomes" id="UP000094112"/>
    </source>
</evidence>
<dbReference type="OrthoDB" id="17212at2759"/>
<evidence type="ECO:0000313" key="2">
    <source>
        <dbReference type="EMBL" id="ODQ58856.1"/>
    </source>
</evidence>
<dbReference type="Proteomes" id="UP000094112">
    <property type="component" value="Unassembled WGS sequence"/>
</dbReference>
<sequence>MVELEDITNTLILAGIPLEKLEDNQFIVPLQHEIIANIPNTDLVQFIILKTFKRILIIFNTKQSSIKVYDHFKTTHDDFTTGYSLHDYSSFDINDNYLELPDNSRMFLISPPASPPIDFNYDQVEEEPNRLQIYTHEELQEIMKDNNTDFENLVTENLKKTKYSNNETSSSKRSIMDFAKEIILNDSNDDSKPKIILNPINGENDHLIGRAIQSFRTSLPPKSVFDELDDDIIDDGDYS</sequence>
<dbReference type="RefSeq" id="XP_019038063.1">
    <property type="nucleotide sequence ID" value="XM_019183534.1"/>
</dbReference>
<organism evidence="2 3">
    <name type="scientific">Wickerhamomyces anomalus (strain ATCC 58044 / CBS 1984 / NCYC 433 / NRRL Y-366-8)</name>
    <name type="common">Yeast</name>
    <name type="synonym">Hansenula anomala</name>
    <dbReference type="NCBI Taxonomy" id="683960"/>
    <lineage>
        <taxon>Eukaryota</taxon>
        <taxon>Fungi</taxon>
        <taxon>Dikarya</taxon>
        <taxon>Ascomycota</taxon>
        <taxon>Saccharomycotina</taxon>
        <taxon>Saccharomycetes</taxon>
        <taxon>Phaffomycetales</taxon>
        <taxon>Wickerhamomycetaceae</taxon>
        <taxon>Wickerhamomyces</taxon>
    </lineage>
</organism>
<dbReference type="GO" id="GO:0019722">
    <property type="term" value="P:calcium-mediated signaling"/>
    <property type="evidence" value="ECO:0007669"/>
    <property type="project" value="InterPro"/>
</dbReference>
<dbReference type="InterPro" id="IPR006931">
    <property type="entry name" value="Calcipressin"/>
</dbReference>
<dbReference type="GO" id="GO:0008597">
    <property type="term" value="F:calcium-dependent protein serine/threonine phosphatase regulator activity"/>
    <property type="evidence" value="ECO:0007669"/>
    <property type="project" value="TreeGrafter"/>
</dbReference>
<dbReference type="EMBL" id="KV454211">
    <property type="protein sequence ID" value="ODQ58856.1"/>
    <property type="molecule type" value="Genomic_DNA"/>
</dbReference>
<keyword evidence="3" id="KW-1185">Reference proteome</keyword>
<name>A0A1E3P078_WICAA</name>
<accession>A0A1E3P078</accession>
<dbReference type="GO" id="GO:0005634">
    <property type="term" value="C:nucleus"/>
    <property type="evidence" value="ECO:0007669"/>
    <property type="project" value="TreeGrafter"/>
</dbReference>
<dbReference type="STRING" id="683960.A0A1E3P078"/>
<dbReference type="PANTHER" id="PTHR10300">
    <property type="entry name" value="CALCIPRESSIN"/>
    <property type="match status" value="1"/>
</dbReference>
<protein>
    <recommendedName>
        <fullName evidence="4">Calcipressin-like protein</fullName>
    </recommendedName>
</protein>
<dbReference type="Pfam" id="PF04847">
    <property type="entry name" value="Calcipressin"/>
    <property type="match status" value="1"/>
</dbReference>
<dbReference type="GO" id="GO:0005737">
    <property type="term" value="C:cytoplasm"/>
    <property type="evidence" value="ECO:0007669"/>
    <property type="project" value="TreeGrafter"/>
</dbReference>
<comment type="similarity">
    <text evidence="1">Belongs to the RCAN family.</text>
</comment>
<gene>
    <name evidence="2" type="ORF">WICANDRAFT_63362</name>
</gene>
<dbReference type="AlphaFoldDB" id="A0A1E3P078"/>
<proteinExistence type="inferred from homology"/>
<reference evidence="2 3" key="1">
    <citation type="journal article" date="2016" name="Proc. Natl. Acad. Sci. U.S.A.">
        <title>Comparative genomics of biotechnologically important yeasts.</title>
        <authorList>
            <person name="Riley R."/>
            <person name="Haridas S."/>
            <person name="Wolfe K.H."/>
            <person name="Lopes M.R."/>
            <person name="Hittinger C.T."/>
            <person name="Goeker M."/>
            <person name="Salamov A.A."/>
            <person name="Wisecaver J.H."/>
            <person name="Long T.M."/>
            <person name="Calvey C.H."/>
            <person name="Aerts A.L."/>
            <person name="Barry K.W."/>
            <person name="Choi C."/>
            <person name="Clum A."/>
            <person name="Coughlan A.Y."/>
            <person name="Deshpande S."/>
            <person name="Douglass A.P."/>
            <person name="Hanson S.J."/>
            <person name="Klenk H.-P."/>
            <person name="LaButti K.M."/>
            <person name="Lapidus A."/>
            <person name="Lindquist E.A."/>
            <person name="Lipzen A.M."/>
            <person name="Meier-Kolthoff J.P."/>
            <person name="Ohm R.A."/>
            <person name="Otillar R.P."/>
            <person name="Pangilinan J.L."/>
            <person name="Peng Y."/>
            <person name="Rokas A."/>
            <person name="Rosa C.A."/>
            <person name="Scheuner C."/>
            <person name="Sibirny A.A."/>
            <person name="Slot J.C."/>
            <person name="Stielow J.B."/>
            <person name="Sun H."/>
            <person name="Kurtzman C.P."/>
            <person name="Blackwell M."/>
            <person name="Grigoriev I.V."/>
            <person name="Jeffries T.W."/>
        </authorList>
    </citation>
    <scope>NUCLEOTIDE SEQUENCE [LARGE SCALE GENOMIC DNA]</scope>
    <source>
        <strain evidence="3">ATCC 58044 / CBS 1984 / NCYC 433 / NRRL Y-366-8</strain>
    </source>
</reference>
<evidence type="ECO:0000256" key="1">
    <source>
        <dbReference type="ARBA" id="ARBA00008209"/>
    </source>
</evidence>